<comment type="caution">
    <text evidence="4">The sequence shown here is derived from an EMBL/GenBank/DDBJ whole genome shotgun (WGS) entry which is preliminary data.</text>
</comment>
<evidence type="ECO:0000259" key="3">
    <source>
        <dbReference type="Pfam" id="PF13588"/>
    </source>
</evidence>
<dbReference type="GO" id="GO:0003677">
    <property type="term" value="F:DNA binding"/>
    <property type="evidence" value="ECO:0007669"/>
    <property type="project" value="InterPro"/>
</dbReference>
<dbReference type="PROSITE" id="PS00092">
    <property type="entry name" value="N6_MTASE"/>
    <property type="match status" value="1"/>
</dbReference>
<dbReference type="PANTHER" id="PTHR42998">
    <property type="entry name" value="TYPE I RESTRICTION ENZYME HINDVIIP M PROTEIN-RELATED"/>
    <property type="match status" value="1"/>
</dbReference>
<dbReference type="GO" id="GO:0009007">
    <property type="term" value="F:site-specific DNA-methyltransferase (adenine-specific) activity"/>
    <property type="evidence" value="ECO:0007669"/>
    <property type="project" value="UniProtKB-EC"/>
</dbReference>
<keyword evidence="1" id="KW-0680">Restriction system</keyword>
<keyword evidence="4" id="KW-0808">Transferase</keyword>
<dbReference type="EC" id="2.1.1.72" evidence="4"/>
<accession>A0A1U7M541</accession>
<proteinExistence type="predicted"/>
<dbReference type="GO" id="GO:0032259">
    <property type="term" value="P:methylation"/>
    <property type="evidence" value="ECO:0007669"/>
    <property type="project" value="UniProtKB-KW"/>
</dbReference>
<keyword evidence="5" id="KW-1185">Reference proteome</keyword>
<evidence type="ECO:0000256" key="1">
    <source>
        <dbReference type="ARBA" id="ARBA00022747"/>
    </source>
</evidence>
<dbReference type="InterPro" id="IPR029464">
    <property type="entry name" value="HSDR_N"/>
</dbReference>
<dbReference type="EMBL" id="LTDM01000028">
    <property type="protein sequence ID" value="OLS02427.1"/>
    <property type="molecule type" value="Genomic_DNA"/>
</dbReference>
<protein>
    <submittedName>
        <fullName evidence="4">Putative type I restriction enzymeP M protein</fullName>
        <ecNumber evidence="4">2.1.1.72</ecNumber>
    </submittedName>
</protein>
<dbReference type="RefSeq" id="WP_198927531.1">
    <property type="nucleotide sequence ID" value="NZ_LTDM01000028.1"/>
</dbReference>
<dbReference type="InterPro" id="IPR029063">
    <property type="entry name" value="SAM-dependent_MTases_sf"/>
</dbReference>
<feature type="domain" description="DNA methylase adenine-specific" evidence="2">
    <location>
        <begin position="343"/>
        <end position="681"/>
    </location>
</feature>
<keyword evidence="4" id="KW-0489">Methyltransferase</keyword>
<evidence type="ECO:0000313" key="4">
    <source>
        <dbReference type="EMBL" id="OLS02427.1"/>
    </source>
</evidence>
<dbReference type="InterPro" id="IPR003356">
    <property type="entry name" value="DNA_methylase_A-5"/>
</dbReference>
<dbReference type="InterPro" id="IPR002052">
    <property type="entry name" value="DNA_methylase_N6_adenine_CS"/>
</dbReference>
<dbReference type="PANTHER" id="PTHR42998:SF1">
    <property type="entry name" value="TYPE I RESTRICTION ENZYME HINDI METHYLASE SUBUNIT"/>
    <property type="match status" value="1"/>
</dbReference>
<dbReference type="Pfam" id="PF02384">
    <property type="entry name" value="N6_Mtase"/>
    <property type="match status" value="1"/>
</dbReference>
<dbReference type="InterPro" id="IPR052916">
    <property type="entry name" value="Type-I_RE_MTase_Subunit"/>
</dbReference>
<dbReference type="Pfam" id="PF13588">
    <property type="entry name" value="HSDR_N_2"/>
    <property type="match status" value="1"/>
</dbReference>
<dbReference type="PRINTS" id="PR00507">
    <property type="entry name" value="N12N6MTFRASE"/>
</dbReference>
<dbReference type="GO" id="GO:0009307">
    <property type="term" value="P:DNA restriction-modification system"/>
    <property type="evidence" value="ECO:0007669"/>
    <property type="project" value="UniProtKB-KW"/>
</dbReference>
<dbReference type="Gene3D" id="3.40.50.150">
    <property type="entry name" value="Vaccinia Virus protein VP39"/>
    <property type="match status" value="1"/>
</dbReference>
<organism evidence="4 5">
    <name type="scientific">Tissierella creatinophila DSM 6911</name>
    <dbReference type="NCBI Taxonomy" id="1123403"/>
    <lineage>
        <taxon>Bacteria</taxon>
        <taxon>Bacillati</taxon>
        <taxon>Bacillota</taxon>
        <taxon>Tissierellia</taxon>
        <taxon>Tissierellales</taxon>
        <taxon>Tissierellaceae</taxon>
        <taxon>Tissierella</taxon>
    </lineage>
</organism>
<dbReference type="GO" id="GO:0008170">
    <property type="term" value="F:N-methyltransferase activity"/>
    <property type="evidence" value="ECO:0007669"/>
    <property type="project" value="InterPro"/>
</dbReference>
<name>A0A1U7M541_TISCR</name>
<reference evidence="4 5" key="1">
    <citation type="submission" date="2016-02" db="EMBL/GenBank/DDBJ databases">
        <title>Genome sequence of Tissierella creatinophila DSM 6911.</title>
        <authorList>
            <person name="Poehlein A."/>
            <person name="Daniel R."/>
        </authorList>
    </citation>
    <scope>NUCLEOTIDE SEQUENCE [LARGE SCALE GENOMIC DNA]</scope>
    <source>
        <strain evidence="4 5">DSM 6911</strain>
    </source>
</reference>
<evidence type="ECO:0000313" key="5">
    <source>
        <dbReference type="Proteomes" id="UP000186112"/>
    </source>
</evidence>
<gene>
    <name evidence="4" type="ORF">TICRE_15790</name>
</gene>
<dbReference type="Proteomes" id="UP000186112">
    <property type="component" value="Unassembled WGS sequence"/>
</dbReference>
<dbReference type="SUPFAM" id="SSF53335">
    <property type="entry name" value="S-adenosyl-L-methionine-dependent methyltransferases"/>
    <property type="match status" value="1"/>
</dbReference>
<sequence length="817" mass="95650">MEITKKQKEIINAYIEQSKIKAVESIDFVNKKVKYSNEILNARNIDVLSGDEEIVRAYIITKLANELGYPLNKIVIEYEYTAGRPHTITSRIDLIVKDKNDDAFLFIELKPPKQYETLDKDSTIEEQLFKVAGMEKNEGHNVKYLVLYTINFDNLNNIKDTCMIIDNEKYPNFAQWESVRNYTDTLPDRYSKVIKKPYIKNSDNDLEKSFTHEMLHRLQIDLHNVLWGGGGTDDNEIFSSLTNLILAKIQDEDEKMNGDAYDFQALSFVNDEDEFESNDVLFERINELYKRALSNKLNIVDKNELKKSYVIDTKKFSLSKLKYTVQQLEKYSFVDGKNSLSGKDILGDFFEGIIRNGFKQDKGQFFTHINIVKFMLWGIQADRLAIDRINKDKEIPYMIDPSAGSGTFLIEYMKFITENIKYKYRSQINSSREVTDKMESEWFYPNHRENKWAREYIYGTELNFNLGTATKVNMILHGDGSTNIFVKDGLLPFNEYVKENAPNALNKAFKDNLYKYETNSQFDLILTNPPFSVDLDKDTAKRVKKNFIFGNKKNSENLFIERYYQLLRENGRMAIILPESIFDTNENRYIRLFLYKYFNIKAIVSLPQSTFAPFTNTKTSIIFAQKKTSEQIELWDSKWNIYTNEWSKLKNRVLNIIDVHHSVKSKEKLPSIKSLSQLEEIHILAQMLKNNLTIEDSNDIFSFCEDSAESDVLEFKESLIKKYEEDLISLCKVDNDTKAEFGFVNTWWVFSNVANELSYNIFMAEADEIGYKRTIRGERKSLNNLFRSDSNDKLIIDDGNKETILDYMRDIEWDEER</sequence>
<dbReference type="AlphaFoldDB" id="A0A1U7M541"/>
<dbReference type="REBASE" id="193717">
    <property type="entry name" value="M.Tcr6911ORF15790P"/>
</dbReference>
<feature type="domain" description="Type I restriction enzyme R protein N-terminal" evidence="3">
    <location>
        <begin position="52"/>
        <end position="116"/>
    </location>
</feature>
<evidence type="ECO:0000259" key="2">
    <source>
        <dbReference type="Pfam" id="PF02384"/>
    </source>
</evidence>